<sequence length="94" mass="10189">MSCWENGYAQLSDMSVVEWPDCALPEGQASQLGPGPNPATIPYSEGGTCPAYLCGYGHDENGNPRPSNTEIQGWWGECIAENAAEYCRANDPYQ</sequence>
<protein>
    <submittedName>
        <fullName evidence="1">Uncharacterized protein</fullName>
    </submittedName>
</protein>
<accession>A0AAP4BNF3</accession>
<evidence type="ECO:0000313" key="2">
    <source>
        <dbReference type="Proteomes" id="UP001224412"/>
    </source>
</evidence>
<proteinExistence type="predicted"/>
<evidence type="ECO:0000313" key="1">
    <source>
        <dbReference type="EMBL" id="MDK4306153.1"/>
    </source>
</evidence>
<name>A0AAP4BNF3_9CORY</name>
<organism evidence="1 2">
    <name type="scientific">Corynebacterium pseudodiphtheriticum</name>
    <dbReference type="NCBI Taxonomy" id="37637"/>
    <lineage>
        <taxon>Bacteria</taxon>
        <taxon>Bacillati</taxon>
        <taxon>Actinomycetota</taxon>
        <taxon>Actinomycetes</taxon>
        <taxon>Mycobacteriales</taxon>
        <taxon>Corynebacteriaceae</taxon>
        <taxon>Corynebacterium</taxon>
    </lineage>
</organism>
<dbReference type="Proteomes" id="UP001224412">
    <property type="component" value="Unassembled WGS sequence"/>
</dbReference>
<reference evidence="1" key="1">
    <citation type="submission" date="2023-05" db="EMBL/GenBank/DDBJ databases">
        <title>Metabolic capabilities are highly conserved among human nasal-associated Corynebacterium species in pangenomic analyses.</title>
        <authorList>
            <person name="Tran T.H."/>
            <person name="Roberts A.Q."/>
            <person name="Escapa I.F."/>
            <person name="Gao W."/>
            <person name="Conlan S."/>
            <person name="Kong H."/>
            <person name="Segre J.A."/>
            <person name="Kelly M.S."/>
            <person name="Lemon K.P."/>
        </authorList>
    </citation>
    <scope>NUCLEOTIDE SEQUENCE</scope>
    <source>
        <strain evidence="1">KPL2773</strain>
    </source>
</reference>
<dbReference type="RefSeq" id="WP_242722187.1">
    <property type="nucleotide sequence ID" value="NZ_CP051667.1"/>
</dbReference>
<comment type="caution">
    <text evidence="1">The sequence shown here is derived from an EMBL/GenBank/DDBJ whole genome shotgun (WGS) entry which is preliminary data.</text>
</comment>
<dbReference type="AlphaFoldDB" id="A0AAP4BNF3"/>
<gene>
    <name evidence="1" type="ORF">QPX42_01075</name>
</gene>
<dbReference type="EMBL" id="JASNVH010000002">
    <property type="protein sequence ID" value="MDK4306153.1"/>
    <property type="molecule type" value="Genomic_DNA"/>
</dbReference>